<dbReference type="PANTHER" id="PTHR36966:SF1">
    <property type="entry name" value="REP-ASSOCIATED TYROSINE TRANSPOSASE"/>
    <property type="match status" value="1"/>
</dbReference>
<dbReference type="SMART" id="SM01321">
    <property type="entry name" value="Y1_Tnp"/>
    <property type="match status" value="1"/>
</dbReference>
<evidence type="ECO:0000313" key="2">
    <source>
        <dbReference type="EMBL" id="WIY27215.1"/>
    </source>
</evidence>
<dbReference type="Proteomes" id="UP001238334">
    <property type="component" value="Chromosome"/>
</dbReference>
<dbReference type="GO" id="GO:0006313">
    <property type="term" value="P:DNA transposition"/>
    <property type="evidence" value="ECO:0007669"/>
    <property type="project" value="InterPro"/>
</dbReference>
<dbReference type="PANTHER" id="PTHR36966">
    <property type="entry name" value="REP-ASSOCIATED TYROSINE TRANSPOSASE"/>
    <property type="match status" value="1"/>
</dbReference>
<evidence type="ECO:0000259" key="1">
    <source>
        <dbReference type="SMART" id="SM01321"/>
    </source>
</evidence>
<name>A0A9Y2L1U5_9RHOB</name>
<accession>A0A9Y2L1U5</accession>
<dbReference type="InterPro" id="IPR036515">
    <property type="entry name" value="Transposase_17_sf"/>
</dbReference>
<keyword evidence="3" id="KW-1185">Reference proteome</keyword>
<dbReference type="NCBIfam" id="NF047646">
    <property type="entry name" value="REP_Tyr_transpos"/>
    <property type="match status" value="1"/>
</dbReference>
<dbReference type="RefSeq" id="WP_270919167.1">
    <property type="nucleotide sequence ID" value="NZ_CP127247.1"/>
</dbReference>
<dbReference type="Gene3D" id="3.30.70.1290">
    <property type="entry name" value="Transposase IS200-like"/>
    <property type="match status" value="1"/>
</dbReference>
<dbReference type="AlphaFoldDB" id="A0A9Y2L1U5"/>
<dbReference type="InterPro" id="IPR002686">
    <property type="entry name" value="Transposase_17"/>
</dbReference>
<dbReference type="InterPro" id="IPR052715">
    <property type="entry name" value="RAYT_transposase"/>
</dbReference>
<dbReference type="SUPFAM" id="SSF143422">
    <property type="entry name" value="Transposase IS200-like"/>
    <property type="match status" value="1"/>
</dbReference>
<protein>
    <submittedName>
        <fullName evidence="2">Transposase</fullName>
    </submittedName>
</protein>
<dbReference type="GO" id="GO:0043565">
    <property type="term" value="F:sequence-specific DNA binding"/>
    <property type="evidence" value="ECO:0007669"/>
    <property type="project" value="TreeGrafter"/>
</dbReference>
<organism evidence="2 3">
    <name type="scientific">Parasedimentitalea psychrophila</name>
    <dbReference type="NCBI Taxonomy" id="2997337"/>
    <lineage>
        <taxon>Bacteria</taxon>
        <taxon>Pseudomonadati</taxon>
        <taxon>Pseudomonadota</taxon>
        <taxon>Alphaproteobacteria</taxon>
        <taxon>Rhodobacterales</taxon>
        <taxon>Paracoccaceae</taxon>
        <taxon>Parasedimentitalea</taxon>
    </lineage>
</organism>
<dbReference type="GO" id="GO:0004803">
    <property type="term" value="F:transposase activity"/>
    <property type="evidence" value="ECO:0007669"/>
    <property type="project" value="InterPro"/>
</dbReference>
<dbReference type="KEGG" id="ppso:QPJ95_10010"/>
<feature type="domain" description="Transposase IS200-like" evidence="1">
    <location>
        <begin position="9"/>
        <end position="131"/>
    </location>
</feature>
<evidence type="ECO:0000313" key="3">
    <source>
        <dbReference type="Proteomes" id="UP001238334"/>
    </source>
</evidence>
<dbReference type="EMBL" id="CP127247">
    <property type="protein sequence ID" value="WIY27215.1"/>
    <property type="molecule type" value="Genomic_DNA"/>
</dbReference>
<sequence>MPQYLRPRAPGATIYFTVCLARRGSSLLITEIDALRSAVGLTRRARPFHVDAWVVLPDHMRCIWTLPDGDCDFSTRWRQIKTRFSRSLPPRITRASQLARQERGIWQRRFWEHHFRDDQDYRQHLQYCRDAPMHLGLVETSTDWPFSSFCLDRCRVRAGTHHPGFNDAQGLG</sequence>
<gene>
    <name evidence="2" type="ORF">QPJ95_10010</name>
</gene>
<proteinExistence type="predicted"/>
<reference evidence="2 3" key="1">
    <citation type="submission" date="2023-06" db="EMBL/GenBank/DDBJ databases">
        <title>Parasedimentitalea psychrophila sp. nov., a psychrophilic bacterium isolated from deep-sea sediment.</title>
        <authorList>
            <person name="Li A."/>
        </authorList>
    </citation>
    <scope>NUCLEOTIDE SEQUENCE [LARGE SCALE GENOMIC DNA]</scope>
    <source>
        <strain evidence="2 3">QS115</strain>
    </source>
</reference>